<dbReference type="AlphaFoldDB" id="A0A271LS10"/>
<evidence type="ECO:0008006" key="3">
    <source>
        <dbReference type="Google" id="ProtNLM"/>
    </source>
</evidence>
<dbReference type="Proteomes" id="UP000216442">
    <property type="component" value="Unassembled WGS sequence"/>
</dbReference>
<dbReference type="Gene3D" id="1.25.10.10">
    <property type="entry name" value="Leucine-rich Repeat Variant"/>
    <property type="match status" value="1"/>
</dbReference>
<dbReference type="EMBL" id="NPKJ01000022">
    <property type="protein sequence ID" value="PAQ10962.1"/>
    <property type="molecule type" value="Genomic_DNA"/>
</dbReference>
<name>A0A271LS10_9HYPH</name>
<organism evidence="1 2">
    <name type="scientific">Mesorhizobium temperatum</name>
    <dbReference type="NCBI Taxonomy" id="241416"/>
    <lineage>
        <taxon>Bacteria</taxon>
        <taxon>Pseudomonadati</taxon>
        <taxon>Pseudomonadota</taxon>
        <taxon>Alphaproteobacteria</taxon>
        <taxon>Hyphomicrobiales</taxon>
        <taxon>Phyllobacteriaceae</taxon>
        <taxon>Mesorhizobium</taxon>
    </lineage>
</organism>
<evidence type="ECO:0000313" key="1">
    <source>
        <dbReference type="EMBL" id="PAQ10962.1"/>
    </source>
</evidence>
<dbReference type="RefSeq" id="WP_095491817.1">
    <property type="nucleotide sequence ID" value="NZ_NPKJ01000022.1"/>
</dbReference>
<dbReference type="OrthoDB" id="8089803at2"/>
<dbReference type="SUPFAM" id="SSF48371">
    <property type="entry name" value="ARM repeat"/>
    <property type="match status" value="1"/>
</dbReference>
<dbReference type="InterPro" id="IPR016024">
    <property type="entry name" value="ARM-type_fold"/>
</dbReference>
<protein>
    <recommendedName>
        <fullName evidence="3">TIGR02270 family protein</fullName>
    </recommendedName>
</protein>
<reference evidence="1 2" key="1">
    <citation type="submission" date="2017-08" db="EMBL/GenBank/DDBJ databases">
        <title>Mesorhizobium wenxinae sp. nov., a novel rhizobial species isolated from root nodules of chickpea (Cicer arietinum L.).</title>
        <authorList>
            <person name="Zhang J."/>
        </authorList>
    </citation>
    <scope>NUCLEOTIDE SEQUENCE [LARGE SCALE GENOMIC DNA]</scope>
    <source>
        <strain evidence="1 2">SDW018</strain>
    </source>
</reference>
<dbReference type="InterPro" id="IPR011989">
    <property type="entry name" value="ARM-like"/>
</dbReference>
<accession>A0A271LS10</accession>
<gene>
    <name evidence="1" type="ORF">CIT26_06600</name>
</gene>
<keyword evidence="2" id="KW-1185">Reference proteome</keyword>
<evidence type="ECO:0000313" key="2">
    <source>
        <dbReference type="Proteomes" id="UP000216442"/>
    </source>
</evidence>
<comment type="caution">
    <text evidence="1">The sequence shown here is derived from an EMBL/GenBank/DDBJ whole genome shotgun (WGS) entry which is preliminary data.</text>
</comment>
<proteinExistence type="predicted"/>
<sequence>MHRVATIAAIVHQHAEDAAFLWFRRRREIDGPILDETDIGRIDQRLEANLEGLMAAGKAGWEAAQARFTDYAEPSELFVLGVLALRWGDSGAIAAAIDGAAVLGDAGLSSLSAAIACTPRESLRPLVAKWLDTRDVVQCCLGLSALWHHRVDPGPRLPALANHSDARIRSRAVRLAGAIKRRDLLPSVLAALDGETPKERLTAALAACLLGETRSPQPLIDKIVASQPELAQAAIEIRLLTMPTKAGKGWLQKHLDQPALRSVATASVGLFGDRAVMPWLIEKMREPDLVAAAGAALRDLFEVDFGDTSLFVVDPALLGEDFAHLDDTSLPVADRVETWWDEGRGGRNHRPFRSMRLLRLNALRAALAAADTPLADWRVTRRFPAWI</sequence>